<feature type="binding site" evidence="13">
    <location>
        <position position="40"/>
    </location>
    <ligand>
        <name>NAD(+)</name>
        <dbReference type="ChEBI" id="CHEBI:57540"/>
    </ligand>
</feature>
<evidence type="ECO:0000256" key="4">
    <source>
        <dbReference type="ARBA" id="ARBA00022857"/>
    </source>
</evidence>
<comment type="subcellular location">
    <subcellularLocation>
        <location evidence="13">Cytoplasm</location>
    </subcellularLocation>
</comment>
<evidence type="ECO:0000256" key="9">
    <source>
        <dbReference type="ARBA" id="ARBA00037922"/>
    </source>
</evidence>
<evidence type="ECO:0000256" key="1">
    <source>
        <dbReference type="ARBA" id="ARBA00006642"/>
    </source>
</evidence>
<dbReference type="InterPro" id="IPR023940">
    <property type="entry name" value="DHDPR_bac"/>
</dbReference>
<dbReference type="HAMAP" id="MF_00102">
    <property type="entry name" value="DapB"/>
    <property type="match status" value="1"/>
</dbReference>
<comment type="catalytic activity">
    <reaction evidence="11 13">
        <text>(S)-2,3,4,5-tetrahydrodipicolinate + NADP(+) + H2O = (2S,4S)-4-hydroxy-2,3,4,5-tetrahydrodipicolinate + NADPH + H(+)</text>
        <dbReference type="Rhea" id="RHEA:35331"/>
        <dbReference type="ChEBI" id="CHEBI:15377"/>
        <dbReference type="ChEBI" id="CHEBI:15378"/>
        <dbReference type="ChEBI" id="CHEBI:16845"/>
        <dbReference type="ChEBI" id="CHEBI:57783"/>
        <dbReference type="ChEBI" id="CHEBI:58349"/>
        <dbReference type="ChEBI" id="CHEBI:67139"/>
        <dbReference type="EC" id="1.17.1.8"/>
    </reaction>
</comment>
<dbReference type="GO" id="GO:0008839">
    <property type="term" value="F:4-hydroxy-tetrahydrodipicolinate reductase"/>
    <property type="evidence" value="ECO:0007669"/>
    <property type="project" value="UniProtKB-EC"/>
</dbReference>
<dbReference type="RefSeq" id="WP_222198603.1">
    <property type="nucleotide sequence ID" value="NZ_JAIMFO010000004.1"/>
</dbReference>
<dbReference type="Pfam" id="PF01113">
    <property type="entry name" value="DapB_N"/>
    <property type="match status" value="1"/>
</dbReference>
<sequence length="257" mass="27202">MINLAIVGTGRMGSLIKSTAQRSLTTAGDPVFSVVAHIDENTEPREGLEDLDVVIDFSAPAALPLIAELIEQSGAALVSGTTGYTPEQMKRLESLQAYGAILHSGNYSIGIAALRHLVDQACRELAGFNIEIVECHHNQKVDAPSGTARLLLDTIIAAKHDEGQGTFEPIYGREGLLGPRQQNEIGVHALRGGTVAGVHTVSFFGEDEEVELTHRAGSRQIFVTGALAAAERMAKASPGLYTFDEIMFGSGPAPAIS</sequence>
<organism evidence="16 17">
    <name type="scientific">Collinsella ureilytica</name>
    <dbReference type="NCBI Taxonomy" id="2869515"/>
    <lineage>
        <taxon>Bacteria</taxon>
        <taxon>Bacillati</taxon>
        <taxon>Actinomycetota</taxon>
        <taxon>Coriobacteriia</taxon>
        <taxon>Coriobacteriales</taxon>
        <taxon>Coriobacteriaceae</taxon>
        <taxon>Collinsella</taxon>
    </lineage>
</organism>
<dbReference type="InterPro" id="IPR022664">
    <property type="entry name" value="DapB_N_CS"/>
</dbReference>
<evidence type="ECO:0000313" key="17">
    <source>
        <dbReference type="Proteomes" id="UP000700908"/>
    </source>
</evidence>
<protein>
    <recommendedName>
        <fullName evidence="10 13">4-hydroxy-tetrahydrodipicolinate reductase</fullName>
        <shortName evidence="13">HTPA reductase</shortName>
        <ecNumber evidence="10 13">1.17.1.8</ecNumber>
    </recommendedName>
</protein>
<feature type="binding site" evidence="13">
    <location>
        <begin position="146"/>
        <end position="147"/>
    </location>
    <ligand>
        <name>(S)-2,3,4,5-tetrahydrodipicolinate</name>
        <dbReference type="ChEBI" id="CHEBI:16845"/>
    </ligand>
</feature>
<evidence type="ECO:0000256" key="6">
    <source>
        <dbReference type="ARBA" id="ARBA00023002"/>
    </source>
</evidence>
<feature type="binding site" evidence="13">
    <location>
        <begin position="104"/>
        <end position="107"/>
    </location>
    <ligand>
        <name>NAD(+)</name>
        <dbReference type="ChEBI" id="CHEBI:57540"/>
    </ligand>
</feature>
<dbReference type="Proteomes" id="UP000700908">
    <property type="component" value="Unassembled WGS sequence"/>
</dbReference>
<evidence type="ECO:0000256" key="10">
    <source>
        <dbReference type="ARBA" id="ARBA00038983"/>
    </source>
</evidence>
<comment type="similarity">
    <text evidence="1 13">Belongs to the DapB family.</text>
</comment>
<comment type="function">
    <text evidence="13">Catalyzes the conversion of 4-hydroxy-tetrahydrodipicolinate (HTPA) to tetrahydrodipicolinate.</text>
</comment>
<feature type="domain" description="Dihydrodipicolinate reductase N-terminal" evidence="14">
    <location>
        <begin position="2"/>
        <end position="107"/>
    </location>
</feature>
<feature type="binding site" evidence="13">
    <location>
        <position position="137"/>
    </location>
    <ligand>
        <name>(S)-2,3,4,5-tetrahydrodipicolinate</name>
        <dbReference type="ChEBI" id="CHEBI:16845"/>
    </ligand>
</feature>
<evidence type="ECO:0000256" key="7">
    <source>
        <dbReference type="ARBA" id="ARBA00023027"/>
    </source>
</evidence>
<dbReference type="SUPFAM" id="SSF51735">
    <property type="entry name" value="NAD(P)-binding Rossmann-fold domains"/>
    <property type="match status" value="1"/>
</dbReference>
<feature type="active site" description="Proton donor/acceptor" evidence="13">
    <location>
        <position position="136"/>
    </location>
</feature>
<name>A0ABS7MHR3_9ACTN</name>
<dbReference type="SUPFAM" id="SSF55347">
    <property type="entry name" value="Glyceraldehyde-3-phosphate dehydrogenase-like, C-terminal domain"/>
    <property type="match status" value="1"/>
</dbReference>
<dbReference type="NCBIfam" id="TIGR00036">
    <property type="entry name" value="dapB"/>
    <property type="match status" value="1"/>
</dbReference>
<keyword evidence="4 13" id="KW-0521">NADP</keyword>
<dbReference type="CDD" id="cd02274">
    <property type="entry name" value="DHDPR_N"/>
    <property type="match status" value="1"/>
</dbReference>
<keyword evidence="7 13" id="KW-0520">NAD</keyword>
<dbReference type="Pfam" id="PF05173">
    <property type="entry name" value="DapB_C"/>
    <property type="match status" value="1"/>
</dbReference>
<evidence type="ECO:0000256" key="3">
    <source>
        <dbReference type="ARBA" id="ARBA00022605"/>
    </source>
</evidence>
<feature type="domain" description="Dihydrodipicolinate reductase C-terminal" evidence="15">
    <location>
        <begin position="110"/>
        <end position="247"/>
    </location>
</feature>
<dbReference type="PANTHER" id="PTHR20836">
    <property type="entry name" value="DIHYDRODIPICOLINATE REDUCTASE"/>
    <property type="match status" value="1"/>
</dbReference>
<evidence type="ECO:0000313" key="16">
    <source>
        <dbReference type="EMBL" id="MBY4796879.1"/>
    </source>
</evidence>
<comment type="subunit">
    <text evidence="13">Homotetramer.</text>
</comment>
<evidence type="ECO:0000256" key="11">
    <source>
        <dbReference type="ARBA" id="ARBA00049080"/>
    </source>
</evidence>
<dbReference type="InterPro" id="IPR000846">
    <property type="entry name" value="DapB_N"/>
</dbReference>
<comment type="pathway">
    <text evidence="9 13">Amino-acid biosynthesis; L-lysine biosynthesis via DAP pathway; (S)-tetrahydrodipicolinate from L-aspartate: step 4/4.</text>
</comment>
<keyword evidence="2 13" id="KW-0963">Cytoplasm</keyword>
<keyword evidence="8 13" id="KW-0457">Lysine biosynthesis</keyword>
<evidence type="ECO:0000256" key="2">
    <source>
        <dbReference type="ARBA" id="ARBA00022490"/>
    </source>
</evidence>
<comment type="catalytic activity">
    <reaction evidence="12 13">
        <text>(S)-2,3,4,5-tetrahydrodipicolinate + NAD(+) + H2O = (2S,4S)-4-hydroxy-2,3,4,5-tetrahydrodipicolinate + NADH + H(+)</text>
        <dbReference type="Rhea" id="RHEA:35323"/>
        <dbReference type="ChEBI" id="CHEBI:15377"/>
        <dbReference type="ChEBI" id="CHEBI:15378"/>
        <dbReference type="ChEBI" id="CHEBI:16845"/>
        <dbReference type="ChEBI" id="CHEBI:57540"/>
        <dbReference type="ChEBI" id="CHEBI:57945"/>
        <dbReference type="ChEBI" id="CHEBI:67139"/>
        <dbReference type="EC" id="1.17.1.8"/>
    </reaction>
</comment>
<evidence type="ECO:0000256" key="12">
    <source>
        <dbReference type="ARBA" id="ARBA00049396"/>
    </source>
</evidence>
<dbReference type="Gene3D" id="3.30.360.10">
    <property type="entry name" value="Dihydrodipicolinate Reductase, domain 2"/>
    <property type="match status" value="1"/>
</dbReference>
<dbReference type="InterPro" id="IPR036291">
    <property type="entry name" value="NAD(P)-bd_dom_sf"/>
</dbReference>
<evidence type="ECO:0000259" key="15">
    <source>
        <dbReference type="Pfam" id="PF05173"/>
    </source>
</evidence>
<feature type="binding site" evidence="13">
    <location>
        <begin position="80"/>
        <end position="82"/>
    </location>
    <ligand>
        <name>NAD(+)</name>
        <dbReference type="ChEBI" id="CHEBI:57540"/>
    </ligand>
</feature>
<keyword evidence="6 13" id="KW-0560">Oxidoreductase</keyword>
<evidence type="ECO:0000259" key="14">
    <source>
        <dbReference type="Pfam" id="PF01113"/>
    </source>
</evidence>
<dbReference type="PIRSF" id="PIRSF000161">
    <property type="entry name" value="DHPR"/>
    <property type="match status" value="1"/>
</dbReference>
<dbReference type="EMBL" id="JAIMFO010000004">
    <property type="protein sequence ID" value="MBY4796879.1"/>
    <property type="molecule type" value="Genomic_DNA"/>
</dbReference>
<gene>
    <name evidence="13 16" type="primary">dapB</name>
    <name evidence="16" type="ORF">K6V98_00665</name>
</gene>
<evidence type="ECO:0000256" key="8">
    <source>
        <dbReference type="ARBA" id="ARBA00023154"/>
    </source>
</evidence>
<comment type="caution">
    <text evidence="13">Lacks conserved residue(s) required for the propagation of feature annotation.</text>
</comment>
<keyword evidence="5 13" id="KW-0220">Diaminopimelate biosynthesis</keyword>
<comment type="caution">
    <text evidence="16">The sequence shown here is derived from an EMBL/GenBank/DDBJ whole genome shotgun (WGS) entry which is preliminary data.</text>
</comment>
<accession>A0ABS7MHR3</accession>
<feature type="active site" description="Proton donor" evidence="13">
    <location>
        <position position="140"/>
    </location>
</feature>
<evidence type="ECO:0000256" key="5">
    <source>
        <dbReference type="ARBA" id="ARBA00022915"/>
    </source>
</evidence>
<dbReference type="InterPro" id="IPR022663">
    <property type="entry name" value="DapB_C"/>
</dbReference>
<dbReference type="PROSITE" id="PS01298">
    <property type="entry name" value="DAPB"/>
    <property type="match status" value="1"/>
</dbReference>
<dbReference type="EC" id="1.17.1.8" evidence="10 13"/>
<proteinExistence type="inferred from homology"/>
<evidence type="ECO:0000256" key="13">
    <source>
        <dbReference type="HAMAP-Rule" id="MF_00102"/>
    </source>
</evidence>
<keyword evidence="17" id="KW-1185">Reference proteome</keyword>
<comment type="caution">
    <text evidence="13">Was originally thought to be a dihydrodipicolinate reductase (DHDPR), catalyzing the conversion of dihydrodipicolinate to tetrahydrodipicolinate. However, it was shown in E.coli that the substrate of the enzymatic reaction is not dihydrodipicolinate (DHDP) but in fact (2S,4S)-4-hydroxy-2,3,4,5-tetrahydrodipicolinic acid (HTPA), the product released by the DapA-catalyzed reaction.</text>
</comment>
<reference evidence="16 17" key="1">
    <citation type="submission" date="2021-08" db="EMBL/GenBank/DDBJ databases">
        <title>Collinsella faecalis sp. nov. isolated from swine faeces.</title>
        <authorList>
            <person name="Oh B.S."/>
            <person name="Lee J.H."/>
        </authorList>
    </citation>
    <scope>NUCLEOTIDE SEQUENCE [LARGE SCALE GENOMIC DNA]</scope>
    <source>
        <strain evidence="16 17">AGMB00827</strain>
    </source>
</reference>
<dbReference type="PANTHER" id="PTHR20836:SF0">
    <property type="entry name" value="4-HYDROXY-TETRAHYDRODIPICOLINATE REDUCTASE 1, CHLOROPLASTIC-RELATED"/>
    <property type="match status" value="1"/>
</dbReference>
<keyword evidence="3 13" id="KW-0028">Amino-acid biosynthesis</keyword>
<dbReference type="Gene3D" id="3.40.50.720">
    <property type="entry name" value="NAD(P)-binding Rossmann-like Domain"/>
    <property type="match status" value="1"/>
</dbReference>